<evidence type="ECO:0000256" key="4">
    <source>
        <dbReference type="ARBA" id="ARBA00023136"/>
    </source>
</evidence>
<sequence length="263" mass="29386">MTRLLDWLDRRIGRFAVPHVTLALILGQVLVFFAMMTQEQNVVGRILLGREAVLAGEWWRLVTYVFVPPSGNVLFALIGWMFFHFLGSTLESTWGDFRYNAYLLIDWVLTTAVAMLVPGTIATNVFIGVSVLLAFARLYPDYTIQLYFILPIKIKWLGYLAAAGYALTLITGDWPTRAMVLASVANYLLFFGGEHVRDFKADARRKSYQAKAKPAGKLQHVCAVCGRNSADEPGVAFRYCSKCAGGACYCPDHLHDHEHVEAG</sequence>
<dbReference type="RefSeq" id="WP_146586390.1">
    <property type="nucleotide sequence ID" value="NZ_SJPO01000004.1"/>
</dbReference>
<reference evidence="6 7" key="1">
    <citation type="submission" date="2019-02" db="EMBL/GenBank/DDBJ databases">
        <title>Deep-cultivation of Planctomycetes and their phenomic and genomic characterization uncovers novel biology.</title>
        <authorList>
            <person name="Wiegand S."/>
            <person name="Jogler M."/>
            <person name="Boedeker C."/>
            <person name="Pinto D."/>
            <person name="Vollmers J."/>
            <person name="Rivas-Marin E."/>
            <person name="Kohn T."/>
            <person name="Peeters S.H."/>
            <person name="Heuer A."/>
            <person name="Rast P."/>
            <person name="Oberbeckmann S."/>
            <person name="Bunk B."/>
            <person name="Jeske O."/>
            <person name="Meyerdierks A."/>
            <person name="Storesund J.E."/>
            <person name="Kallscheuer N."/>
            <person name="Luecker S."/>
            <person name="Lage O.M."/>
            <person name="Pohl T."/>
            <person name="Merkel B.J."/>
            <person name="Hornburger P."/>
            <person name="Mueller R.-W."/>
            <person name="Bruemmer F."/>
            <person name="Labrenz M."/>
            <person name="Spormann A.M."/>
            <person name="Op Den Camp H."/>
            <person name="Overmann J."/>
            <person name="Amann R."/>
            <person name="Jetten M.S.M."/>
            <person name="Mascher T."/>
            <person name="Medema M.H."/>
            <person name="Devos D.P."/>
            <person name="Kaster A.-K."/>
            <person name="Ovreas L."/>
            <person name="Rohde M."/>
            <person name="Galperin M.Y."/>
            <person name="Jogler C."/>
        </authorList>
    </citation>
    <scope>NUCLEOTIDE SEQUENCE [LARGE SCALE GENOMIC DNA]</scope>
    <source>
        <strain evidence="6 7">Pla123a</strain>
    </source>
</reference>
<dbReference type="EMBL" id="SJPO01000004">
    <property type="protein sequence ID" value="TWT77337.1"/>
    <property type="molecule type" value="Genomic_DNA"/>
</dbReference>
<accession>A0A5C5YRG9</accession>
<dbReference type="OrthoDB" id="9778756at2"/>
<dbReference type="AlphaFoldDB" id="A0A5C5YRG9"/>
<comment type="subcellular location">
    <subcellularLocation>
        <location evidence="1">Membrane</location>
        <topology evidence="1">Multi-pass membrane protein</topology>
    </subcellularLocation>
</comment>
<evidence type="ECO:0000256" key="5">
    <source>
        <dbReference type="SAM" id="Phobius"/>
    </source>
</evidence>
<feature type="transmembrane region" description="Helical" evidence="5">
    <location>
        <begin position="178"/>
        <end position="196"/>
    </location>
</feature>
<dbReference type="Gene3D" id="1.20.1540.10">
    <property type="entry name" value="Rhomboid-like"/>
    <property type="match status" value="1"/>
</dbReference>
<name>A0A5C5YRG9_9BACT</name>
<feature type="transmembrane region" description="Helical" evidence="5">
    <location>
        <begin position="156"/>
        <end position="172"/>
    </location>
</feature>
<evidence type="ECO:0000256" key="1">
    <source>
        <dbReference type="ARBA" id="ARBA00004141"/>
    </source>
</evidence>
<dbReference type="GO" id="GO:0016020">
    <property type="term" value="C:membrane"/>
    <property type="evidence" value="ECO:0007669"/>
    <property type="project" value="UniProtKB-SubCell"/>
</dbReference>
<organism evidence="6 7">
    <name type="scientific">Posidoniimonas polymericola</name>
    <dbReference type="NCBI Taxonomy" id="2528002"/>
    <lineage>
        <taxon>Bacteria</taxon>
        <taxon>Pseudomonadati</taxon>
        <taxon>Planctomycetota</taxon>
        <taxon>Planctomycetia</taxon>
        <taxon>Pirellulales</taxon>
        <taxon>Lacipirellulaceae</taxon>
        <taxon>Posidoniimonas</taxon>
    </lineage>
</organism>
<feature type="transmembrane region" description="Helical" evidence="5">
    <location>
        <begin position="107"/>
        <end position="135"/>
    </location>
</feature>
<evidence type="ECO:0000256" key="3">
    <source>
        <dbReference type="ARBA" id="ARBA00022989"/>
    </source>
</evidence>
<dbReference type="InterPro" id="IPR035952">
    <property type="entry name" value="Rhomboid-like_sf"/>
</dbReference>
<feature type="transmembrane region" description="Helical" evidence="5">
    <location>
        <begin position="15"/>
        <end position="37"/>
    </location>
</feature>
<evidence type="ECO:0000313" key="6">
    <source>
        <dbReference type="EMBL" id="TWT77337.1"/>
    </source>
</evidence>
<evidence type="ECO:0000256" key="2">
    <source>
        <dbReference type="ARBA" id="ARBA00022692"/>
    </source>
</evidence>
<evidence type="ECO:0000313" key="7">
    <source>
        <dbReference type="Proteomes" id="UP000318478"/>
    </source>
</evidence>
<dbReference type="Proteomes" id="UP000318478">
    <property type="component" value="Unassembled WGS sequence"/>
</dbReference>
<keyword evidence="2 5" id="KW-0812">Transmembrane</keyword>
<feature type="transmembrane region" description="Helical" evidence="5">
    <location>
        <begin position="58"/>
        <end position="87"/>
    </location>
</feature>
<keyword evidence="3 5" id="KW-1133">Transmembrane helix</keyword>
<dbReference type="SUPFAM" id="SSF144091">
    <property type="entry name" value="Rhomboid-like"/>
    <property type="match status" value="1"/>
</dbReference>
<keyword evidence="4 5" id="KW-0472">Membrane</keyword>
<gene>
    <name evidence="6" type="ORF">Pla123a_19970</name>
</gene>
<protein>
    <recommendedName>
        <fullName evidence="8">Rhomboid family protein</fullName>
    </recommendedName>
</protein>
<proteinExistence type="predicted"/>
<comment type="caution">
    <text evidence="6">The sequence shown here is derived from an EMBL/GenBank/DDBJ whole genome shotgun (WGS) entry which is preliminary data.</text>
</comment>
<evidence type="ECO:0008006" key="8">
    <source>
        <dbReference type="Google" id="ProtNLM"/>
    </source>
</evidence>
<keyword evidence="7" id="KW-1185">Reference proteome</keyword>